<feature type="region of interest" description="Disordered" evidence="1">
    <location>
        <begin position="229"/>
        <end position="248"/>
    </location>
</feature>
<evidence type="ECO:0000256" key="2">
    <source>
        <dbReference type="SAM" id="Phobius"/>
    </source>
</evidence>
<organism evidence="3 4">
    <name type="scientific">Venturia inaequalis</name>
    <name type="common">Apple scab fungus</name>
    <dbReference type="NCBI Taxonomy" id="5025"/>
    <lineage>
        <taxon>Eukaryota</taxon>
        <taxon>Fungi</taxon>
        <taxon>Dikarya</taxon>
        <taxon>Ascomycota</taxon>
        <taxon>Pezizomycotina</taxon>
        <taxon>Dothideomycetes</taxon>
        <taxon>Pleosporomycetidae</taxon>
        <taxon>Venturiales</taxon>
        <taxon>Venturiaceae</taxon>
        <taxon>Venturia</taxon>
    </lineage>
</organism>
<evidence type="ECO:0000313" key="4">
    <source>
        <dbReference type="Proteomes" id="UP000447873"/>
    </source>
</evidence>
<keyword evidence="2" id="KW-1133">Transmembrane helix</keyword>
<keyword evidence="2" id="KW-0812">Transmembrane</keyword>
<name>A0A8H3UXP4_VENIN</name>
<keyword evidence="2" id="KW-0472">Membrane</keyword>
<dbReference type="Proteomes" id="UP000447873">
    <property type="component" value="Unassembled WGS sequence"/>
</dbReference>
<dbReference type="PANTHER" id="PTHR35896:SF3">
    <property type="entry name" value="MAJOR FACILITATOR SUPERFAMILY TRANSPORTER"/>
    <property type="match status" value="1"/>
</dbReference>
<feature type="transmembrane region" description="Helical" evidence="2">
    <location>
        <begin position="49"/>
        <end position="67"/>
    </location>
</feature>
<evidence type="ECO:0000256" key="1">
    <source>
        <dbReference type="SAM" id="MobiDB-lite"/>
    </source>
</evidence>
<reference evidence="3 4" key="1">
    <citation type="submission" date="2018-12" db="EMBL/GenBank/DDBJ databases">
        <title>Venturia inaequalis Genome Resource.</title>
        <authorList>
            <person name="Lichtner F.J."/>
        </authorList>
    </citation>
    <scope>NUCLEOTIDE SEQUENCE [LARGE SCALE GENOMIC DNA]</scope>
    <source>
        <strain evidence="3 4">120213</strain>
    </source>
</reference>
<evidence type="ECO:0000313" key="3">
    <source>
        <dbReference type="EMBL" id="KAE9977301.1"/>
    </source>
</evidence>
<dbReference type="AlphaFoldDB" id="A0A8H3UXP4"/>
<comment type="caution">
    <text evidence="3">The sequence shown here is derived from an EMBL/GenBank/DDBJ whole genome shotgun (WGS) entry which is preliminary data.</text>
</comment>
<dbReference type="EMBL" id="WNWS01000156">
    <property type="protein sequence ID" value="KAE9977301.1"/>
    <property type="molecule type" value="Genomic_DNA"/>
</dbReference>
<accession>A0A8H3UXP4</accession>
<protein>
    <submittedName>
        <fullName evidence="3">Uncharacterized protein</fullName>
    </submittedName>
</protein>
<gene>
    <name evidence="3" type="ORF">EG328_002130</name>
</gene>
<dbReference type="PANTHER" id="PTHR35896">
    <property type="entry name" value="IG-LIKE DOMAIN-CONTAINING PROTEIN"/>
    <property type="match status" value="1"/>
</dbReference>
<dbReference type="InterPro" id="IPR053008">
    <property type="entry name" value="Phomopsin_biosynth_assoc"/>
</dbReference>
<sequence length="248" mass="28048">MIWFSKRSRKPTNDFKFDYSDVDDSPCYLNGEPESSVLKLRNTSITRKFLIFYLVGCLSGLAIWGSLDIGRRCLEVAYTKWSTGSQRDVCDVCGNGPEEARALGCSFDVLRTAWLPPFCIDLELTSEFEQAGPNGSWPYWLDQKGTKPIDASSLPDMWGTKVWTTYGWHVAHCIFTWRKEWRAFVGKEVHVDGGSGEMHIQHCGNVIKAGLDNDKIVTRLDTKELLMELRGEGPKRKPGEGDATEARR</sequence>
<proteinExistence type="predicted"/>